<reference evidence="1 2" key="1">
    <citation type="submission" date="2014-11" db="EMBL/GenBank/DDBJ databases">
        <authorList>
            <person name="Zhu J."/>
            <person name="Qi W."/>
            <person name="Song R."/>
        </authorList>
    </citation>
    <scope>NUCLEOTIDE SEQUENCE [LARGE SCALE GENOMIC DNA]</scope>
</reference>
<proteinExistence type="predicted"/>
<keyword evidence="2" id="KW-1185">Reference proteome</keyword>
<protein>
    <submittedName>
        <fullName evidence="1">Uncharacterized protein</fullName>
    </submittedName>
</protein>
<evidence type="ECO:0000313" key="2">
    <source>
        <dbReference type="Proteomes" id="UP000041254"/>
    </source>
</evidence>
<accession>A0A0G4ERM2</accession>
<dbReference type="InParanoid" id="A0A0G4ERM2"/>
<sequence>MQLHTENPEHPELCLLLVNRPSGSSVAFTGNDSDPPQPLELIFRHGRSKSFWLSLLSQRSAQIFVTPSSIRPPSVTP</sequence>
<dbReference type="Proteomes" id="UP000041254">
    <property type="component" value="Unassembled WGS sequence"/>
</dbReference>
<gene>
    <name evidence="1" type="ORF">Vbra_12715</name>
</gene>
<evidence type="ECO:0000313" key="1">
    <source>
        <dbReference type="EMBL" id="CEL99938.1"/>
    </source>
</evidence>
<dbReference type="AlphaFoldDB" id="A0A0G4ERM2"/>
<organism evidence="1 2">
    <name type="scientific">Vitrella brassicaformis (strain CCMP3155)</name>
    <dbReference type="NCBI Taxonomy" id="1169540"/>
    <lineage>
        <taxon>Eukaryota</taxon>
        <taxon>Sar</taxon>
        <taxon>Alveolata</taxon>
        <taxon>Colpodellida</taxon>
        <taxon>Vitrellaceae</taxon>
        <taxon>Vitrella</taxon>
    </lineage>
</organism>
<dbReference type="VEuPathDB" id="CryptoDB:Vbra_12715"/>
<dbReference type="EMBL" id="CDMY01000292">
    <property type="protein sequence ID" value="CEL99938.1"/>
    <property type="molecule type" value="Genomic_DNA"/>
</dbReference>
<name>A0A0G4ERM2_VITBC</name>